<dbReference type="AlphaFoldDB" id="A0A7C5SY64"/>
<accession>A0A7C5SY64</accession>
<dbReference type="PANTHER" id="PTHR35090:SF1">
    <property type="entry name" value="SLR0144 PROTEIN"/>
    <property type="match status" value="1"/>
</dbReference>
<organism evidence="2">
    <name type="scientific">Thermocrinis ruber</name>
    <dbReference type="NCBI Taxonomy" id="75906"/>
    <lineage>
        <taxon>Bacteria</taxon>
        <taxon>Pseudomonadati</taxon>
        <taxon>Aquificota</taxon>
        <taxon>Aquificia</taxon>
        <taxon>Aquificales</taxon>
        <taxon>Aquificaceae</taxon>
        <taxon>Thermocrinis</taxon>
    </lineage>
</organism>
<comment type="caution">
    <text evidence="2">The sequence shown here is derived from an EMBL/GenBank/DDBJ whole genome shotgun (WGS) entry which is preliminary data.</text>
</comment>
<proteinExistence type="predicted"/>
<protein>
    <submittedName>
        <fullName evidence="2">4-vinyl reductase</fullName>
    </submittedName>
</protein>
<dbReference type="Pfam" id="PF02830">
    <property type="entry name" value="V4R"/>
    <property type="match status" value="1"/>
</dbReference>
<dbReference type="Gene3D" id="3.30.1380.20">
    <property type="entry name" value="Trafficking protein particle complex subunit 3"/>
    <property type="match status" value="1"/>
</dbReference>
<evidence type="ECO:0000259" key="1">
    <source>
        <dbReference type="SMART" id="SM00989"/>
    </source>
</evidence>
<gene>
    <name evidence="2" type="ORF">ENN04_01780</name>
</gene>
<dbReference type="InterPro" id="IPR024096">
    <property type="entry name" value="NO_sig/Golgi_transp_ligand-bd"/>
</dbReference>
<dbReference type="PANTHER" id="PTHR35090">
    <property type="entry name" value="DNA-DIRECTED RNA POLYMERASE SUBUNIT I"/>
    <property type="match status" value="1"/>
</dbReference>
<feature type="domain" description="4-vinyl reductase 4VR" evidence="1">
    <location>
        <begin position="98"/>
        <end position="160"/>
    </location>
</feature>
<dbReference type="SUPFAM" id="SSF111126">
    <property type="entry name" value="Ligand-binding domain in the NO signalling and Golgi transport"/>
    <property type="match status" value="1"/>
</dbReference>
<dbReference type="SMART" id="SM00989">
    <property type="entry name" value="V4R"/>
    <property type="match status" value="1"/>
</dbReference>
<dbReference type="InterPro" id="IPR004096">
    <property type="entry name" value="V4R"/>
</dbReference>
<sequence length="162" mass="18025">MEPLGDKFRALAEAIERESVLVHRAALIDGYRDIYKFSNLGIDKLIKKATEYGGRKGAKILKERYGVITDRLDEALEILTVIAESSRLIDVFEFDIDAMEIRVEGSILVEAVGNSKKPVCEPMAGFFAGFLSELLGKKVEVKETACAAQGHERCIFKISIKE</sequence>
<name>A0A7C5SY64_9AQUI</name>
<dbReference type="EMBL" id="DSAC01000023">
    <property type="protein sequence ID" value="HHO73349.1"/>
    <property type="molecule type" value="Genomic_DNA"/>
</dbReference>
<reference evidence="2" key="1">
    <citation type="journal article" date="2020" name="mSystems">
        <title>Genome- and Community-Level Interaction Insights into Carbon Utilization and Element Cycling Functions of Hydrothermarchaeota in Hydrothermal Sediment.</title>
        <authorList>
            <person name="Zhou Z."/>
            <person name="Liu Y."/>
            <person name="Xu W."/>
            <person name="Pan J."/>
            <person name="Luo Z.H."/>
            <person name="Li M."/>
        </authorList>
    </citation>
    <scope>NUCLEOTIDE SEQUENCE [LARGE SCALE GENOMIC DNA]</scope>
    <source>
        <strain evidence="2">SpSt-114</strain>
    </source>
</reference>
<evidence type="ECO:0000313" key="2">
    <source>
        <dbReference type="EMBL" id="HHO73349.1"/>
    </source>
</evidence>